<dbReference type="GO" id="GO:0005634">
    <property type="term" value="C:nucleus"/>
    <property type="evidence" value="ECO:0007669"/>
    <property type="project" value="UniProtKB-SubCell"/>
</dbReference>
<keyword evidence="8" id="KW-0539">Nucleus</keyword>
<dbReference type="Proteomes" id="UP000536275">
    <property type="component" value="Unassembled WGS sequence"/>
</dbReference>
<accession>A0A8H6F066</accession>
<dbReference type="InterPro" id="IPR019410">
    <property type="entry name" value="Methyltransf_16"/>
</dbReference>
<keyword evidence="7" id="KW-0949">S-adenosyl-L-methionine</keyword>
<evidence type="ECO:0000313" key="10">
    <source>
        <dbReference type="EMBL" id="KAF6062798.1"/>
    </source>
</evidence>
<comment type="similarity">
    <text evidence="9">Belongs to the methyltransferase superfamily. METTL18 family.</text>
</comment>
<gene>
    <name evidence="10" type="ORF">FOB64_005849</name>
</gene>
<evidence type="ECO:0000256" key="3">
    <source>
        <dbReference type="ARBA" id="ARBA00012533"/>
    </source>
</evidence>
<dbReference type="GO" id="GO:0032259">
    <property type="term" value="P:methylation"/>
    <property type="evidence" value="ECO:0007669"/>
    <property type="project" value="UniProtKB-KW"/>
</dbReference>
<evidence type="ECO:0000256" key="9">
    <source>
        <dbReference type="ARBA" id="ARBA00038126"/>
    </source>
</evidence>
<evidence type="ECO:0000256" key="1">
    <source>
        <dbReference type="ARBA" id="ARBA00004123"/>
    </source>
</evidence>
<evidence type="ECO:0000256" key="2">
    <source>
        <dbReference type="ARBA" id="ARBA00004496"/>
    </source>
</evidence>
<keyword evidence="4" id="KW-0963">Cytoplasm</keyword>
<evidence type="ECO:0000256" key="7">
    <source>
        <dbReference type="ARBA" id="ARBA00022691"/>
    </source>
</evidence>
<dbReference type="PANTHER" id="PTHR14614">
    <property type="entry name" value="HEPATOCELLULAR CARCINOMA-ASSOCIATED ANTIGEN"/>
    <property type="match status" value="1"/>
</dbReference>
<dbReference type="EC" id="2.1.1.85" evidence="3"/>
<evidence type="ECO:0000313" key="11">
    <source>
        <dbReference type="Proteomes" id="UP000536275"/>
    </source>
</evidence>
<proteinExistence type="inferred from homology"/>
<keyword evidence="6" id="KW-0808">Transferase</keyword>
<dbReference type="GO" id="GO:0005737">
    <property type="term" value="C:cytoplasm"/>
    <property type="evidence" value="ECO:0007669"/>
    <property type="project" value="UniProtKB-SubCell"/>
</dbReference>
<dbReference type="EMBL" id="JABWAD010000061">
    <property type="protein sequence ID" value="KAF6062798.1"/>
    <property type="molecule type" value="Genomic_DNA"/>
</dbReference>
<evidence type="ECO:0000256" key="4">
    <source>
        <dbReference type="ARBA" id="ARBA00022490"/>
    </source>
</evidence>
<dbReference type="Gene3D" id="3.40.50.150">
    <property type="entry name" value="Vaccinia Virus protein VP39"/>
    <property type="match status" value="1"/>
</dbReference>
<comment type="caution">
    <text evidence="10">The sequence shown here is derived from an EMBL/GenBank/DDBJ whole genome shotgun (WGS) entry which is preliminary data.</text>
</comment>
<dbReference type="AlphaFoldDB" id="A0A8H6F066"/>
<evidence type="ECO:0000256" key="6">
    <source>
        <dbReference type="ARBA" id="ARBA00022679"/>
    </source>
</evidence>
<dbReference type="PANTHER" id="PTHR14614:SF39">
    <property type="entry name" value="HISTIDINE PROTEIN METHYLTRANSFERASE 1 HOMOLOG"/>
    <property type="match status" value="1"/>
</dbReference>
<evidence type="ECO:0000256" key="8">
    <source>
        <dbReference type="ARBA" id="ARBA00023242"/>
    </source>
</evidence>
<name>A0A8H6F066_CANAX</name>
<sequence>MSFSFGFTKDDFSDFSDDDDDDELEESNTYIKSNQSFLNGSNSIIQPLNALDSLIITPENKPKLHNLDSILSTLQGIRIREGNNIGVHKLLIDENQNNNDLQKNVYEGGFKSWECSYDTVDALNKLINGSDSDSDDNNNSLLSSKSILELGCGTALPSCFLLLKKFQSIKESNQLQSSSDSGLRLILSDFNYDVLRLVTVPNLLIHWASTISIEQLHELTSTTNDDDDGGGGDKIESRFVNDEILITTKLIDQFKNDLNNYNIELQFISGSWGNEFINLPAIKDKDTNGIDIDVIISSETIYSLDTLPIVAESIKTIFQQSSSKSIATSKNNNNNNNNNNNKLAIIAAKNIYFGVGGSLIEFLNYFNQITKNDNDDDDNDDHQGQGFNVSVEEINDSQLKRSLVYIDYRGGYSS</sequence>
<evidence type="ECO:0000256" key="5">
    <source>
        <dbReference type="ARBA" id="ARBA00022603"/>
    </source>
</evidence>
<organism evidence="10 11">
    <name type="scientific">Candida albicans</name>
    <name type="common">Yeast</name>
    <dbReference type="NCBI Taxonomy" id="5476"/>
    <lineage>
        <taxon>Eukaryota</taxon>
        <taxon>Fungi</taxon>
        <taxon>Dikarya</taxon>
        <taxon>Ascomycota</taxon>
        <taxon>Saccharomycotina</taxon>
        <taxon>Pichiomycetes</taxon>
        <taxon>Debaryomycetaceae</taxon>
        <taxon>Candida/Lodderomyces clade</taxon>
        <taxon>Candida</taxon>
    </lineage>
</organism>
<reference evidence="10 11" key="1">
    <citation type="submission" date="2020-03" db="EMBL/GenBank/DDBJ databases">
        <title>FDA dAtabase for Regulatory Grade micrObial Sequences (FDA-ARGOS): Supporting development and validation of Infectious Disease Dx tests.</title>
        <authorList>
            <person name="Campos J."/>
            <person name="Goldberg B."/>
            <person name="Tallon L."/>
            <person name="Sadzewicz L."/>
            <person name="Vavikolanu K."/>
            <person name="Mehta A."/>
            <person name="Aluvathingal J."/>
            <person name="Nadendla S."/>
            <person name="Nandy P."/>
            <person name="Geyer C."/>
            <person name="Yan Y."/>
            <person name="Sichtig H."/>
        </authorList>
    </citation>
    <scope>NUCLEOTIDE SEQUENCE [LARGE SCALE GENOMIC DNA]</scope>
    <source>
        <strain evidence="10 11">FDAARGOS_656</strain>
    </source>
</reference>
<dbReference type="InterPro" id="IPR029063">
    <property type="entry name" value="SAM-dependent_MTases_sf"/>
</dbReference>
<dbReference type="GO" id="GO:0018064">
    <property type="term" value="F:protein-L-histidine N-tele-methyltransferase activity"/>
    <property type="evidence" value="ECO:0007669"/>
    <property type="project" value="UniProtKB-EC"/>
</dbReference>
<comment type="subcellular location">
    <subcellularLocation>
        <location evidence="2">Cytoplasm</location>
    </subcellularLocation>
    <subcellularLocation>
        <location evidence="1">Nucleus</location>
    </subcellularLocation>
</comment>
<keyword evidence="5" id="KW-0489">Methyltransferase</keyword>
<protein>
    <recommendedName>
        <fullName evidence="3">protein-histidine N-methyltransferase</fullName>
        <ecNumber evidence="3">2.1.1.85</ecNumber>
    </recommendedName>
</protein>